<accession>J3P0L6</accession>
<keyword evidence="11" id="KW-1185">Reference proteome</keyword>
<dbReference type="RefSeq" id="XP_009223149.1">
    <property type="nucleotide sequence ID" value="XM_009224885.1"/>
</dbReference>
<reference evidence="9" key="2">
    <citation type="submission" date="2010-07" db="EMBL/GenBank/DDBJ databases">
        <authorList>
            <consortium name="The Broad Institute Genome Sequencing Platform"/>
            <consortium name="Broad Institute Genome Sequencing Center for Infectious Disease"/>
            <person name="Ma L.-J."/>
            <person name="Dead R."/>
            <person name="Young S."/>
            <person name="Zeng Q."/>
            <person name="Koehrsen M."/>
            <person name="Alvarado L."/>
            <person name="Berlin A."/>
            <person name="Chapman S.B."/>
            <person name="Chen Z."/>
            <person name="Freedman E."/>
            <person name="Gellesch M."/>
            <person name="Goldberg J."/>
            <person name="Griggs A."/>
            <person name="Gujja S."/>
            <person name="Heilman E.R."/>
            <person name="Heiman D."/>
            <person name="Hepburn T."/>
            <person name="Howarth C."/>
            <person name="Jen D."/>
            <person name="Larson L."/>
            <person name="Mehta T."/>
            <person name="Neiman D."/>
            <person name="Pearson M."/>
            <person name="Roberts A."/>
            <person name="Saif S."/>
            <person name="Shea T."/>
            <person name="Shenoy N."/>
            <person name="Sisk P."/>
            <person name="Stolte C."/>
            <person name="Sykes S."/>
            <person name="Walk T."/>
            <person name="White J."/>
            <person name="Yandava C."/>
            <person name="Haas B."/>
            <person name="Nusbaum C."/>
            <person name="Birren B."/>
        </authorList>
    </citation>
    <scope>NUCLEOTIDE SEQUENCE</scope>
    <source>
        <strain evidence="9">R3-111a-1</strain>
    </source>
</reference>
<feature type="region of interest" description="Disordered" evidence="8">
    <location>
        <begin position="65"/>
        <end position="109"/>
    </location>
</feature>
<comment type="similarity">
    <text evidence="2">Belongs to the SPF27 family.</text>
</comment>
<feature type="region of interest" description="Disordered" evidence="8">
    <location>
        <begin position="1"/>
        <end position="26"/>
    </location>
</feature>
<feature type="coiled-coil region" evidence="7">
    <location>
        <begin position="144"/>
        <end position="171"/>
    </location>
</feature>
<evidence type="ECO:0000256" key="5">
    <source>
        <dbReference type="ARBA" id="ARBA00023187"/>
    </source>
</evidence>
<dbReference type="GO" id="GO:0000974">
    <property type="term" value="C:Prp19 complex"/>
    <property type="evidence" value="ECO:0007669"/>
    <property type="project" value="TreeGrafter"/>
</dbReference>
<evidence type="ECO:0000313" key="11">
    <source>
        <dbReference type="Proteomes" id="UP000006039"/>
    </source>
</evidence>
<dbReference type="GO" id="GO:0071013">
    <property type="term" value="C:catalytic step 2 spliceosome"/>
    <property type="evidence" value="ECO:0007669"/>
    <property type="project" value="TreeGrafter"/>
</dbReference>
<feature type="region of interest" description="Disordered" evidence="8">
    <location>
        <begin position="32"/>
        <end position="51"/>
    </location>
</feature>
<keyword evidence="7" id="KW-0175">Coiled coil</keyword>
<dbReference type="VEuPathDB" id="FungiDB:GGTG_07061"/>
<dbReference type="GO" id="GO:0006397">
    <property type="term" value="P:mRNA processing"/>
    <property type="evidence" value="ECO:0007669"/>
    <property type="project" value="UniProtKB-KW"/>
</dbReference>
<dbReference type="OrthoDB" id="205794at2759"/>
<dbReference type="PANTHER" id="PTHR13296">
    <property type="entry name" value="BCAS2 PROTEIN"/>
    <property type="match status" value="1"/>
</dbReference>
<dbReference type="EnsemblFungi" id="EJT77149">
    <property type="protein sequence ID" value="EJT77149"/>
    <property type="gene ID" value="GGTG_07061"/>
</dbReference>
<dbReference type="Proteomes" id="UP000006039">
    <property type="component" value="Unassembled WGS sequence"/>
</dbReference>
<evidence type="ECO:0000256" key="1">
    <source>
        <dbReference type="ARBA" id="ARBA00004123"/>
    </source>
</evidence>
<evidence type="ECO:0000313" key="9">
    <source>
        <dbReference type="EMBL" id="EJT77149.1"/>
    </source>
</evidence>
<sequence>MSSLRRTVHESLPYVDPDPTPAQRAAAQALIDTELDASPAVGDHPDLPTAYAPRFTPALEAELARVAGSADPTKPTPLRAIDTKRYEAQDDDDDDDGQTQPKDPAALEASLGRAHTLHAYLRLRREHLALLDAPEGRNAWLVGNWQLEAELRTVEAELAAARRSVDAAALRRRRAQDGAAPELRGLDESWRKGVGQAIEVEVAAVALRAELDAAAAARFQQEQAV</sequence>
<evidence type="ECO:0008006" key="12">
    <source>
        <dbReference type="Google" id="ProtNLM"/>
    </source>
</evidence>
<keyword evidence="5" id="KW-0508">mRNA splicing</keyword>
<protein>
    <recommendedName>
        <fullName evidence="12">Pre-mRNA-splicing factor SPF27</fullName>
    </recommendedName>
</protein>
<comment type="subcellular location">
    <subcellularLocation>
        <location evidence="1">Nucleus</location>
    </subcellularLocation>
</comment>
<evidence type="ECO:0000256" key="3">
    <source>
        <dbReference type="ARBA" id="ARBA00022664"/>
    </source>
</evidence>
<dbReference type="GO" id="GO:0071011">
    <property type="term" value="C:precatalytic spliceosome"/>
    <property type="evidence" value="ECO:0007669"/>
    <property type="project" value="TreeGrafter"/>
</dbReference>
<keyword evidence="4" id="KW-0747">Spliceosome</keyword>
<name>J3P0L6_GAET3</name>
<dbReference type="AlphaFoldDB" id="J3P0L6"/>
<dbReference type="GeneID" id="20347519"/>
<dbReference type="GO" id="GO:0008380">
    <property type="term" value="P:RNA splicing"/>
    <property type="evidence" value="ECO:0007669"/>
    <property type="project" value="UniProtKB-KW"/>
</dbReference>
<organism evidence="9">
    <name type="scientific">Gaeumannomyces tritici (strain R3-111a-1)</name>
    <name type="common">Wheat and barley take-all root rot fungus</name>
    <name type="synonym">Gaeumannomyces graminis var. tritici</name>
    <dbReference type="NCBI Taxonomy" id="644352"/>
    <lineage>
        <taxon>Eukaryota</taxon>
        <taxon>Fungi</taxon>
        <taxon>Dikarya</taxon>
        <taxon>Ascomycota</taxon>
        <taxon>Pezizomycotina</taxon>
        <taxon>Sordariomycetes</taxon>
        <taxon>Sordariomycetidae</taxon>
        <taxon>Magnaporthales</taxon>
        <taxon>Magnaporthaceae</taxon>
        <taxon>Gaeumannomyces</taxon>
    </lineage>
</organism>
<evidence type="ECO:0000313" key="10">
    <source>
        <dbReference type="EnsemblFungi" id="EJT77149"/>
    </source>
</evidence>
<reference evidence="10" key="5">
    <citation type="submission" date="2018-04" db="UniProtKB">
        <authorList>
            <consortium name="EnsemblFungi"/>
        </authorList>
    </citation>
    <scope>IDENTIFICATION</scope>
    <source>
        <strain evidence="10">R3-111a-1</strain>
    </source>
</reference>
<dbReference type="HOGENOM" id="CLU_082523_4_0_1"/>
<evidence type="ECO:0000256" key="4">
    <source>
        <dbReference type="ARBA" id="ARBA00022728"/>
    </source>
</evidence>
<dbReference type="PANTHER" id="PTHR13296:SF0">
    <property type="entry name" value="PRE-MRNA-SPLICING FACTOR SPF27"/>
    <property type="match status" value="1"/>
</dbReference>
<evidence type="ECO:0000256" key="2">
    <source>
        <dbReference type="ARBA" id="ARBA00010788"/>
    </source>
</evidence>
<keyword evidence="6" id="KW-0539">Nucleus</keyword>
<keyword evidence="3" id="KW-0507">mRNA processing</keyword>
<reference evidence="10" key="4">
    <citation type="journal article" date="2015" name="G3 (Bethesda)">
        <title>Genome sequences of three phytopathogenic species of the Magnaporthaceae family of fungi.</title>
        <authorList>
            <person name="Okagaki L.H."/>
            <person name="Nunes C.C."/>
            <person name="Sailsbery J."/>
            <person name="Clay B."/>
            <person name="Brown D."/>
            <person name="John T."/>
            <person name="Oh Y."/>
            <person name="Young N."/>
            <person name="Fitzgerald M."/>
            <person name="Haas B.J."/>
            <person name="Zeng Q."/>
            <person name="Young S."/>
            <person name="Adiconis X."/>
            <person name="Fan L."/>
            <person name="Levin J.Z."/>
            <person name="Mitchell T.K."/>
            <person name="Okubara P.A."/>
            <person name="Farman M.L."/>
            <person name="Kohn L.M."/>
            <person name="Birren B."/>
            <person name="Ma L.-J."/>
            <person name="Dean R.A."/>
        </authorList>
    </citation>
    <scope>NUCLEOTIDE SEQUENCE</scope>
    <source>
        <strain evidence="10">R3-111a-1</strain>
    </source>
</reference>
<reference evidence="9" key="3">
    <citation type="submission" date="2010-09" db="EMBL/GenBank/DDBJ databases">
        <title>Annotation of Gaeumannomyces graminis var. tritici R3-111a-1.</title>
        <authorList>
            <consortium name="The Broad Institute Genome Sequencing Platform"/>
            <person name="Ma L.-J."/>
            <person name="Dead R."/>
            <person name="Young S.K."/>
            <person name="Zeng Q."/>
            <person name="Gargeya S."/>
            <person name="Fitzgerald M."/>
            <person name="Haas B."/>
            <person name="Abouelleil A."/>
            <person name="Alvarado L."/>
            <person name="Arachchi H.M."/>
            <person name="Berlin A."/>
            <person name="Brown A."/>
            <person name="Chapman S.B."/>
            <person name="Chen Z."/>
            <person name="Dunbar C."/>
            <person name="Freedman E."/>
            <person name="Gearin G."/>
            <person name="Gellesch M."/>
            <person name="Goldberg J."/>
            <person name="Griggs A."/>
            <person name="Gujja S."/>
            <person name="Heiman D."/>
            <person name="Howarth C."/>
            <person name="Larson L."/>
            <person name="Lui A."/>
            <person name="MacDonald P.J.P."/>
            <person name="Mehta T."/>
            <person name="Montmayeur A."/>
            <person name="Murphy C."/>
            <person name="Neiman D."/>
            <person name="Pearson M."/>
            <person name="Priest M."/>
            <person name="Roberts A."/>
            <person name="Saif S."/>
            <person name="Shea T."/>
            <person name="Shenoy N."/>
            <person name="Sisk P."/>
            <person name="Stolte C."/>
            <person name="Sykes S."/>
            <person name="Yandava C."/>
            <person name="Wortman J."/>
            <person name="Nusbaum C."/>
            <person name="Birren B."/>
        </authorList>
    </citation>
    <scope>NUCLEOTIDE SEQUENCE</scope>
    <source>
        <strain evidence="9">R3-111a-1</strain>
    </source>
</reference>
<dbReference type="Pfam" id="PF05700">
    <property type="entry name" value="BCAS2"/>
    <property type="match status" value="1"/>
</dbReference>
<dbReference type="STRING" id="644352.J3P0L6"/>
<gene>
    <name evidence="10" type="primary">20347519</name>
    <name evidence="9" type="ORF">GGTG_07061</name>
</gene>
<evidence type="ECO:0000256" key="8">
    <source>
        <dbReference type="SAM" id="MobiDB-lite"/>
    </source>
</evidence>
<evidence type="ECO:0000256" key="7">
    <source>
        <dbReference type="SAM" id="Coils"/>
    </source>
</evidence>
<dbReference type="EMBL" id="GL385397">
    <property type="protein sequence ID" value="EJT77149.1"/>
    <property type="molecule type" value="Genomic_DNA"/>
</dbReference>
<evidence type="ECO:0000256" key="6">
    <source>
        <dbReference type="ARBA" id="ARBA00023242"/>
    </source>
</evidence>
<dbReference type="InterPro" id="IPR008409">
    <property type="entry name" value="SPF27"/>
</dbReference>
<proteinExistence type="inferred from homology"/>
<dbReference type="eggNOG" id="KOG3096">
    <property type="taxonomic scope" value="Eukaryota"/>
</dbReference>
<reference evidence="11" key="1">
    <citation type="submission" date="2010-07" db="EMBL/GenBank/DDBJ databases">
        <title>The genome sequence of Gaeumannomyces graminis var. tritici strain R3-111a-1.</title>
        <authorList>
            <consortium name="The Broad Institute Genome Sequencing Platform"/>
            <person name="Ma L.-J."/>
            <person name="Dead R."/>
            <person name="Young S."/>
            <person name="Zeng Q."/>
            <person name="Koehrsen M."/>
            <person name="Alvarado L."/>
            <person name="Berlin A."/>
            <person name="Chapman S.B."/>
            <person name="Chen Z."/>
            <person name="Freedman E."/>
            <person name="Gellesch M."/>
            <person name="Goldberg J."/>
            <person name="Griggs A."/>
            <person name="Gujja S."/>
            <person name="Heilman E.R."/>
            <person name="Heiman D."/>
            <person name="Hepburn T."/>
            <person name="Howarth C."/>
            <person name="Jen D."/>
            <person name="Larson L."/>
            <person name="Mehta T."/>
            <person name="Neiman D."/>
            <person name="Pearson M."/>
            <person name="Roberts A."/>
            <person name="Saif S."/>
            <person name="Shea T."/>
            <person name="Shenoy N."/>
            <person name="Sisk P."/>
            <person name="Stolte C."/>
            <person name="Sykes S."/>
            <person name="Walk T."/>
            <person name="White J."/>
            <person name="Yandava C."/>
            <person name="Haas B."/>
            <person name="Nusbaum C."/>
            <person name="Birren B."/>
        </authorList>
    </citation>
    <scope>NUCLEOTIDE SEQUENCE [LARGE SCALE GENOMIC DNA]</scope>
    <source>
        <strain evidence="11">R3-111a-1</strain>
    </source>
</reference>